<name>A0A9P7E6K6_9AGAM</name>
<sequence>MHGQVESCTQRQRGETPKSLQKTSGTINVGARGLTSQAGIQAWEADKAQCAEKARKKADATQWQEEQETAHITAHAAHGPTTVFSSALSSKSKADLLEQAQALGISLENAWNNGDQCECIQAHLNNNPALKTDPKFAGLYGHTRGQKCAHPTSMMASNENIPPDVEFSMHPPAMCQRLDVDGHWQPLNDATEMNQPIAGPSRIPIATHGTNEDNLLTSNDANHDVCGNILPHYPSNHHFYMFPYHHTD</sequence>
<evidence type="ECO:0000313" key="3">
    <source>
        <dbReference type="Proteomes" id="UP000807769"/>
    </source>
</evidence>
<comment type="caution">
    <text evidence="2">The sequence shown here is derived from an EMBL/GenBank/DDBJ whole genome shotgun (WGS) entry which is preliminary data.</text>
</comment>
<dbReference type="GeneID" id="64630192"/>
<evidence type="ECO:0000256" key="1">
    <source>
        <dbReference type="SAM" id="MobiDB-lite"/>
    </source>
</evidence>
<protein>
    <submittedName>
        <fullName evidence="2">Uncharacterized protein</fullName>
    </submittedName>
</protein>
<dbReference type="Proteomes" id="UP000807769">
    <property type="component" value="Unassembled WGS sequence"/>
</dbReference>
<dbReference type="RefSeq" id="XP_041190797.1">
    <property type="nucleotide sequence ID" value="XM_041336175.1"/>
</dbReference>
<feature type="compositionally biased region" description="Polar residues" evidence="1">
    <location>
        <begin position="18"/>
        <end position="27"/>
    </location>
</feature>
<gene>
    <name evidence="2" type="ORF">BJ212DRAFT_1368210</name>
</gene>
<proteinExistence type="predicted"/>
<evidence type="ECO:0000313" key="2">
    <source>
        <dbReference type="EMBL" id="KAG1812774.1"/>
    </source>
</evidence>
<keyword evidence="3" id="KW-1185">Reference proteome</keyword>
<feature type="region of interest" description="Disordered" evidence="1">
    <location>
        <begin position="1"/>
        <end position="28"/>
    </location>
</feature>
<feature type="compositionally biased region" description="Polar residues" evidence="1">
    <location>
        <begin position="1"/>
        <end position="11"/>
    </location>
</feature>
<reference evidence="2" key="1">
    <citation type="journal article" date="2020" name="New Phytol.">
        <title>Comparative genomics reveals dynamic genome evolution in host specialist ectomycorrhizal fungi.</title>
        <authorList>
            <person name="Lofgren L.A."/>
            <person name="Nguyen N.H."/>
            <person name="Vilgalys R."/>
            <person name="Ruytinx J."/>
            <person name="Liao H.L."/>
            <person name="Branco S."/>
            <person name="Kuo A."/>
            <person name="LaButti K."/>
            <person name="Lipzen A."/>
            <person name="Andreopoulos W."/>
            <person name="Pangilinan J."/>
            <person name="Riley R."/>
            <person name="Hundley H."/>
            <person name="Na H."/>
            <person name="Barry K."/>
            <person name="Grigoriev I.V."/>
            <person name="Stajich J.E."/>
            <person name="Kennedy P.G."/>
        </authorList>
    </citation>
    <scope>NUCLEOTIDE SEQUENCE</scope>
    <source>
        <strain evidence="2">MN1</strain>
    </source>
</reference>
<dbReference type="EMBL" id="JABBWG010000025">
    <property type="protein sequence ID" value="KAG1812774.1"/>
    <property type="molecule type" value="Genomic_DNA"/>
</dbReference>
<dbReference type="AlphaFoldDB" id="A0A9P7E6K6"/>
<accession>A0A9P7E6K6</accession>
<dbReference type="OrthoDB" id="2688050at2759"/>
<organism evidence="2 3">
    <name type="scientific">Suillus subaureus</name>
    <dbReference type="NCBI Taxonomy" id="48587"/>
    <lineage>
        <taxon>Eukaryota</taxon>
        <taxon>Fungi</taxon>
        <taxon>Dikarya</taxon>
        <taxon>Basidiomycota</taxon>
        <taxon>Agaricomycotina</taxon>
        <taxon>Agaricomycetes</taxon>
        <taxon>Agaricomycetidae</taxon>
        <taxon>Boletales</taxon>
        <taxon>Suillineae</taxon>
        <taxon>Suillaceae</taxon>
        <taxon>Suillus</taxon>
    </lineage>
</organism>